<name>A0A1J0GVU8_9CAUD</name>
<protein>
    <recommendedName>
        <fullName evidence="3">Holliday junction nuclease RuvC</fullName>
    </recommendedName>
</protein>
<reference evidence="1 2" key="1">
    <citation type="submission" date="2016-09" db="EMBL/GenBank/DDBJ databases">
        <title>Complete Genome Sequence of Streptomyces 5a phage BRock.</title>
        <authorList>
            <person name="Crossman A."/>
            <person name="Baron S."/>
            <person name="Jamdagni P."/>
            <person name="Khatri P."/>
            <person name="Sharma D."/>
            <person name="Pandey M."/>
            <person name="Goyal S."/>
            <person name="Kumar S."/>
            <person name="Phogat A."/>
            <person name="Chawla G."/>
            <person name="Pasricha M."/>
            <person name="Gupta K."/>
            <person name="Bazzad D."/>
            <person name="Aggarwal V."/>
            <person name="Poughat A."/>
            <person name="Singh K."/>
            <person name="Rana P."/>
            <person name="Gautam R."/>
            <person name="Sharma V."/>
            <person name="Tyagi D."/>
            <person name="Shahi A."/>
            <person name="Jangra N."/>
            <person name="Malik M."/>
            <person name="Sidhu P.K."/>
            <person name="Malik S."/>
            <person name="Ghalyan Y."/>
            <person name="Sharma S.S."/>
            <person name="Malik A."/>
            <person name="Chuttani R."/>
            <person name="Bamal N."/>
            <person name="Bhadula D."/>
            <person name="Batra A."/>
            <person name="Temple L."/>
            <person name="Nehra K."/>
        </authorList>
    </citation>
    <scope>NUCLEOTIDE SEQUENCE [LARGE SCALE GENOMIC DNA]</scope>
</reference>
<dbReference type="KEGG" id="vg:55601466"/>
<dbReference type="GeneID" id="55601466"/>
<keyword evidence="2" id="KW-1185">Reference proteome</keyword>
<dbReference type="GO" id="GO:0003676">
    <property type="term" value="F:nucleic acid binding"/>
    <property type="evidence" value="ECO:0007669"/>
    <property type="project" value="InterPro"/>
</dbReference>
<sequence length="163" mass="18147">MRDNQRLRKPDAWVGIDQSYSGFGLIVLEDGLHTQQLWKFPPRASDGERLEEIHVTLVTYLSGLRPKYNTLTVAMEGYASNAKFGREKLGELGGIVKLSHFEVFGRDPIVIPPTSLKKFVTGKGNAKKAEVIAAIESRWGVSFKNDNLADAYGLARYVSDGYI</sequence>
<dbReference type="Proteomes" id="UP000224898">
    <property type="component" value="Segment"/>
</dbReference>
<dbReference type="EMBL" id="KX925554">
    <property type="protein sequence ID" value="APC46314.1"/>
    <property type="molecule type" value="Genomic_DNA"/>
</dbReference>
<dbReference type="Gene3D" id="3.30.420.10">
    <property type="entry name" value="Ribonuclease H-like superfamily/Ribonuclease H"/>
    <property type="match status" value="1"/>
</dbReference>
<evidence type="ECO:0000313" key="2">
    <source>
        <dbReference type="Proteomes" id="UP000224898"/>
    </source>
</evidence>
<dbReference type="SUPFAM" id="SSF53098">
    <property type="entry name" value="Ribonuclease H-like"/>
    <property type="match status" value="1"/>
</dbReference>
<evidence type="ECO:0000313" key="1">
    <source>
        <dbReference type="EMBL" id="APC46314.1"/>
    </source>
</evidence>
<organism evidence="1 2">
    <name type="scientific">Streptomyces phage BRock</name>
    <dbReference type="NCBI Taxonomy" id="1913591"/>
    <lineage>
        <taxon>Viruses</taxon>
        <taxon>Duplodnaviria</taxon>
        <taxon>Heunggongvirae</taxon>
        <taxon>Uroviricota</taxon>
        <taxon>Caudoviricetes</taxon>
        <taxon>Borockvirus</taxon>
        <taxon>Borockvirus brock</taxon>
    </lineage>
</organism>
<dbReference type="InterPro" id="IPR036397">
    <property type="entry name" value="RNaseH_sf"/>
</dbReference>
<dbReference type="RefSeq" id="YP_009831777.1">
    <property type="nucleotide sequence ID" value="NC_048650.1"/>
</dbReference>
<evidence type="ECO:0008006" key="3">
    <source>
        <dbReference type="Google" id="ProtNLM"/>
    </source>
</evidence>
<dbReference type="InterPro" id="IPR012337">
    <property type="entry name" value="RNaseH-like_sf"/>
</dbReference>
<accession>A0A1J0GVU8</accession>
<proteinExistence type="predicted"/>